<name>A0A0R3W0F0_TAEAS</name>
<dbReference type="EMBL" id="UYRS01006201">
    <property type="protein sequence ID" value="VDK27447.1"/>
    <property type="molecule type" value="Genomic_DNA"/>
</dbReference>
<sequence>MGRGKDVLGGCFRAHALLCGVLAVVLIVISVAFIITGAVLIVKYPNGSIDFDEYLDDWYEQYE</sequence>
<evidence type="ECO:0000313" key="4">
    <source>
        <dbReference type="WBParaSite" id="TASK_0000314401-mRNA-1"/>
    </source>
</evidence>
<reference evidence="2 3" key="2">
    <citation type="submission" date="2018-11" db="EMBL/GenBank/DDBJ databases">
        <authorList>
            <consortium name="Pathogen Informatics"/>
        </authorList>
    </citation>
    <scope>NUCLEOTIDE SEQUENCE [LARGE SCALE GENOMIC DNA]</scope>
</reference>
<proteinExistence type="predicted"/>
<protein>
    <submittedName>
        <fullName evidence="4">Pilin_N domain-containing protein</fullName>
    </submittedName>
</protein>
<dbReference type="AlphaFoldDB" id="A0A0R3W0F0"/>
<gene>
    <name evidence="2" type="ORF">TASK_LOCUS3145</name>
</gene>
<keyword evidence="1" id="KW-0812">Transmembrane</keyword>
<reference evidence="4" key="1">
    <citation type="submission" date="2017-02" db="UniProtKB">
        <authorList>
            <consortium name="WormBaseParasite"/>
        </authorList>
    </citation>
    <scope>IDENTIFICATION</scope>
</reference>
<keyword evidence="1" id="KW-0472">Membrane</keyword>
<dbReference type="WBParaSite" id="TASK_0000314401-mRNA-1">
    <property type="protein sequence ID" value="TASK_0000314401-mRNA-1"/>
    <property type="gene ID" value="TASK_0000314401"/>
</dbReference>
<dbReference type="Proteomes" id="UP000282613">
    <property type="component" value="Unassembled WGS sequence"/>
</dbReference>
<keyword evidence="3" id="KW-1185">Reference proteome</keyword>
<feature type="transmembrane region" description="Helical" evidence="1">
    <location>
        <begin position="12"/>
        <end position="42"/>
    </location>
</feature>
<evidence type="ECO:0000313" key="3">
    <source>
        <dbReference type="Proteomes" id="UP000282613"/>
    </source>
</evidence>
<keyword evidence="1" id="KW-1133">Transmembrane helix</keyword>
<organism evidence="4">
    <name type="scientific">Taenia asiatica</name>
    <name type="common">Asian tapeworm</name>
    <dbReference type="NCBI Taxonomy" id="60517"/>
    <lineage>
        <taxon>Eukaryota</taxon>
        <taxon>Metazoa</taxon>
        <taxon>Spiralia</taxon>
        <taxon>Lophotrochozoa</taxon>
        <taxon>Platyhelminthes</taxon>
        <taxon>Cestoda</taxon>
        <taxon>Eucestoda</taxon>
        <taxon>Cyclophyllidea</taxon>
        <taxon>Taeniidae</taxon>
        <taxon>Taenia</taxon>
    </lineage>
</organism>
<evidence type="ECO:0000313" key="2">
    <source>
        <dbReference type="EMBL" id="VDK27447.1"/>
    </source>
</evidence>
<evidence type="ECO:0000256" key="1">
    <source>
        <dbReference type="SAM" id="Phobius"/>
    </source>
</evidence>
<accession>A0A0R3W0F0</accession>